<dbReference type="AlphaFoldDB" id="A0A7S2CJP1"/>
<keyword evidence="2" id="KW-0812">Transmembrane</keyword>
<keyword evidence="2" id="KW-0472">Membrane</keyword>
<feature type="region of interest" description="Disordered" evidence="1">
    <location>
        <begin position="83"/>
        <end position="112"/>
    </location>
</feature>
<evidence type="ECO:0000256" key="2">
    <source>
        <dbReference type="SAM" id="Phobius"/>
    </source>
</evidence>
<feature type="compositionally biased region" description="Gly residues" evidence="1">
    <location>
        <begin position="358"/>
        <end position="367"/>
    </location>
</feature>
<feature type="compositionally biased region" description="Polar residues" evidence="1">
    <location>
        <begin position="460"/>
        <end position="470"/>
    </location>
</feature>
<feature type="transmembrane region" description="Helical" evidence="2">
    <location>
        <begin position="588"/>
        <end position="608"/>
    </location>
</feature>
<keyword evidence="2" id="KW-1133">Transmembrane helix</keyword>
<feature type="compositionally biased region" description="Low complexity" evidence="1">
    <location>
        <begin position="509"/>
        <end position="519"/>
    </location>
</feature>
<reference evidence="3" key="1">
    <citation type="submission" date="2021-01" db="EMBL/GenBank/DDBJ databases">
        <authorList>
            <person name="Corre E."/>
            <person name="Pelletier E."/>
            <person name="Niang G."/>
            <person name="Scheremetjew M."/>
            <person name="Finn R."/>
            <person name="Kale V."/>
            <person name="Holt S."/>
            <person name="Cochrane G."/>
            <person name="Meng A."/>
            <person name="Brown T."/>
            <person name="Cohen L."/>
        </authorList>
    </citation>
    <scope>NUCLEOTIDE SEQUENCE</scope>
    <source>
        <strain evidence="3">RCC1693</strain>
    </source>
</reference>
<evidence type="ECO:0000256" key="1">
    <source>
        <dbReference type="SAM" id="MobiDB-lite"/>
    </source>
</evidence>
<dbReference type="EMBL" id="HBGT01021867">
    <property type="protein sequence ID" value="CAD9427324.1"/>
    <property type="molecule type" value="Transcribed_RNA"/>
</dbReference>
<protein>
    <submittedName>
        <fullName evidence="3">Uncharacterized protein</fullName>
    </submittedName>
</protein>
<evidence type="ECO:0000313" key="3">
    <source>
        <dbReference type="EMBL" id="CAD9427324.1"/>
    </source>
</evidence>
<feature type="compositionally biased region" description="Acidic residues" evidence="1">
    <location>
        <begin position="624"/>
        <end position="635"/>
    </location>
</feature>
<gene>
    <name evidence="3" type="ORF">FPAR1323_LOCUS11492</name>
</gene>
<feature type="compositionally biased region" description="Acidic residues" evidence="1">
    <location>
        <begin position="327"/>
        <end position="336"/>
    </location>
</feature>
<feature type="compositionally biased region" description="Low complexity" evidence="1">
    <location>
        <begin position="369"/>
        <end position="380"/>
    </location>
</feature>
<feature type="region of interest" description="Disordered" evidence="1">
    <location>
        <begin position="457"/>
        <end position="527"/>
    </location>
</feature>
<proteinExistence type="predicted"/>
<sequence length="641" mass="66100">MCDELSDAKCIATLDATVKAMSDKTRLSYELHFDGAASICTLLTDKECLDLLDTYRLELTDASRMKVLLGACATQAASAAEATKTSTASAPDDSSQPAEEPSALDTDTSVMTGDKVAKTTQGGEAAGHEAFLDPDETYTEEEVVEEEGIEEGTVSLSGGHGVNDYLVDQENAEIGQRNENTNLGGGLLVGQTVDGLGGDVAAPEDATQDGATCPMCNDLTDKDCLSALDAMVDTMSQADRFNFEKSFDGYLVTCASLDDLVCLEALDSARTSASDKGRLAMLKEACAATAGKEADTAAGTPQAPIEFEPAADPEPDHAGVPKNDSAEEKEEDSEAQEEAHEEHPEVGGSDDDDENTAKGGGNSGGVGQATEPAPLDAPAAEPTCEVCSGMTDKECLAALDGMVTDMDEIDRLAFEKSWDFGVCDSITLPEECLAELDQARMAASDKNRLTMLKSACAATPSGSSGSNSVQPADAASVSDTGASVPADQGGSEHEQGSIIEEPEKDEAGAEAGASDVAAPDVAVTDSPESAAPLVTVGNNAGAETEVPAIATIASTEEDTDTREWSLMMSQLSAAQAAKSATPTSPMSATSVGVTASALLVLGVAFAVVNRRLRRPVGDSAYADIDGEDSESDETEAMLPEV</sequence>
<accession>A0A7S2CJP1</accession>
<organism evidence="3">
    <name type="scientific">Florenciella parvula</name>
    <dbReference type="NCBI Taxonomy" id="236787"/>
    <lineage>
        <taxon>Eukaryota</taxon>
        <taxon>Sar</taxon>
        <taxon>Stramenopiles</taxon>
        <taxon>Ochrophyta</taxon>
        <taxon>Dictyochophyceae</taxon>
        <taxon>Florenciellales</taxon>
        <taxon>Florenciella</taxon>
    </lineage>
</organism>
<feature type="region of interest" description="Disordered" evidence="1">
    <location>
        <begin position="304"/>
        <end position="380"/>
    </location>
</feature>
<feature type="region of interest" description="Disordered" evidence="1">
    <location>
        <begin position="620"/>
        <end position="641"/>
    </location>
</feature>
<name>A0A7S2CJP1_9STRA</name>